<comment type="similarity">
    <text evidence="2 15">Belongs to the ATP-dependent DNA ligase family.</text>
</comment>
<dbReference type="FunFam" id="3.30.470.30:FF:000016">
    <property type="entry name" value="DNA ligase"/>
    <property type="match status" value="1"/>
</dbReference>
<evidence type="ECO:0000256" key="6">
    <source>
        <dbReference type="ARBA" id="ARBA00022741"/>
    </source>
</evidence>
<keyword evidence="9 14" id="KW-0233">DNA recombination</keyword>
<evidence type="ECO:0000256" key="2">
    <source>
        <dbReference type="ARBA" id="ARBA00007572"/>
    </source>
</evidence>
<dbReference type="Gene3D" id="3.30.470.30">
    <property type="entry name" value="DNA ligase/mRNA capping enzyme"/>
    <property type="match status" value="1"/>
</dbReference>
<evidence type="ECO:0000256" key="13">
    <source>
        <dbReference type="ARBA" id="ARBA00034003"/>
    </source>
</evidence>
<keyword evidence="11" id="KW-0539">Nucleus</keyword>
<dbReference type="Pfam" id="PF04675">
    <property type="entry name" value="DNA_ligase_A_N"/>
    <property type="match status" value="1"/>
</dbReference>
<sequence length="815" mass="90879">MFFTRHCPRFILISFCLNLAGRGSFRSSPSSSPNRLFIGANLNPSLRKMSTSRRSAFDVLMSNASKKKKEKPQSETPKPQKSSPRKRKAPAEISKTSNPSLSNADSSGKPQEVVEKSNSSQIVDAELIKSSLNKSAVDTLVPIEPSSKQNASDNAGLNEALVEKKKARASISPDYSVLELKKKPVNFNVKKAVYWGQGDRVPFMFVVKAFDAIDKESGRIAITEIVCNMLRTVIETTPDDLLAVVYLLANRIAPAHEGLELGIGDASIIKALAEACGAKEAHIKKQYKDLGDLGLVAKASRSSQPLMRKPEALTVTKVFETFRLIAKESGKDSQEKKKNHIKALLVAATDCEPQYLIRLLQTKLRIGLAEQTLLVALGHAAVYSEKHSSSPKVDSPFEEAAKIVKQVYSVIPVYDQIVPSLLSGGVWNLPKTCSFAPGIPVGPMLAKPTKGVSEIVEKFQDMEFTCEYKYDGERAQIHYMENGSVEIYSRNAERNTGKFPDVVAIIERLKKPSVTSFVLDCELVAYDREKQKIQPFQILSTRARKNVVMSEIKVNVCIYSFDILYLNGQQLLQEQLCVRREHLYESVQEERGFLQFATAITSNDLEEIQKFLDDAVNSSCEGLIIKTLNKDATYEPAKRSNNWLKLKKDYMESIGDSLDLVPIAAFHGRGKRTGVYGAFLLACYDSDKEEFQSICKIGTGFSEVMLEERSASLRSKVIPKPKSYYRYADTISPDVWFEPTEVWEVKAADLTISPVHRAANGIVDPDKGISLRFPRLLRVREDKNPEQASSSDMVADMYNAQKHAQKDNRDENEDD</sequence>
<dbReference type="Proteomes" id="UP000325081">
    <property type="component" value="Unassembled WGS sequence"/>
</dbReference>
<feature type="chain" id="PRO_5023114636" description="DNA ligase" evidence="17">
    <location>
        <begin position="23"/>
        <end position="815"/>
    </location>
</feature>
<proteinExistence type="inferred from homology"/>
<feature type="signal peptide" evidence="17">
    <location>
        <begin position="1"/>
        <end position="22"/>
    </location>
</feature>
<evidence type="ECO:0000256" key="11">
    <source>
        <dbReference type="ARBA" id="ARBA00023242"/>
    </source>
</evidence>
<feature type="region of interest" description="Disordered" evidence="16">
    <location>
        <begin position="780"/>
        <end position="815"/>
    </location>
</feature>
<feature type="domain" description="ATP-dependent DNA ligase family profile" evidence="18">
    <location>
        <begin position="549"/>
        <end position="685"/>
    </location>
</feature>
<dbReference type="GO" id="GO:0006273">
    <property type="term" value="P:lagging strand elongation"/>
    <property type="evidence" value="ECO:0007669"/>
    <property type="project" value="TreeGrafter"/>
</dbReference>
<protein>
    <recommendedName>
        <fullName evidence="14">DNA ligase</fullName>
        <ecNumber evidence="14">6.5.1.1</ecNumber>
    </recommendedName>
</protein>
<keyword evidence="8 14" id="KW-0067">ATP-binding</keyword>
<organism evidence="19 20">
    <name type="scientific">Striga asiatica</name>
    <name type="common">Asiatic witchweed</name>
    <name type="synonym">Buchnera asiatica</name>
    <dbReference type="NCBI Taxonomy" id="4170"/>
    <lineage>
        <taxon>Eukaryota</taxon>
        <taxon>Viridiplantae</taxon>
        <taxon>Streptophyta</taxon>
        <taxon>Embryophyta</taxon>
        <taxon>Tracheophyta</taxon>
        <taxon>Spermatophyta</taxon>
        <taxon>Magnoliopsida</taxon>
        <taxon>eudicotyledons</taxon>
        <taxon>Gunneridae</taxon>
        <taxon>Pentapetalae</taxon>
        <taxon>asterids</taxon>
        <taxon>lamiids</taxon>
        <taxon>Lamiales</taxon>
        <taxon>Orobanchaceae</taxon>
        <taxon>Buchnereae</taxon>
        <taxon>Striga</taxon>
    </lineage>
</organism>
<evidence type="ECO:0000256" key="17">
    <source>
        <dbReference type="SAM" id="SignalP"/>
    </source>
</evidence>
<dbReference type="OrthoDB" id="206088at2759"/>
<comment type="caution">
    <text evidence="19">The sequence shown here is derived from an EMBL/GenBank/DDBJ whole genome shotgun (WGS) entry which is preliminary data.</text>
</comment>
<dbReference type="Gene3D" id="3.30.1490.70">
    <property type="match status" value="1"/>
</dbReference>
<dbReference type="GO" id="GO:0005524">
    <property type="term" value="F:ATP binding"/>
    <property type="evidence" value="ECO:0007669"/>
    <property type="project" value="UniProtKB-KW"/>
</dbReference>
<dbReference type="GO" id="GO:0006281">
    <property type="term" value="P:DNA repair"/>
    <property type="evidence" value="ECO:0007669"/>
    <property type="project" value="UniProtKB-KW"/>
</dbReference>
<dbReference type="InterPro" id="IPR012340">
    <property type="entry name" value="NA-bd_OB-fold"/>
</dbReference>
<dbReference type="Pfam" id="PF04679">
    <property type="entry name" value="DNA_ligase_A_C"/>
    <property type="match status" value="1"/>
</dbReference>
<evidence type="ECO:0000256" key="1">
    <source>
        <dbReference type="ARBA" id="ARBA00004123"/>
    </source>
</evidence>
<evidence type="ECO:0000256" key="9">
    <source>
        <dbReference type="ARBA" id="ARBA00023172"/>
    </source>
</evidence>
<evidence type="ECO:0000256" key="12">
    <source>
        <dbReference type="ARBA" id="ARBA00023306"/>
    </source>
</evidence>
<dbReference type="InterPro" id="IPR012310">
    <property type="entry name" value="DNA_ligase_ATP-dep_cent"/>
</dbReference>
<evidence type="ECO:0000256" key="3">
    <source>
        <dbReference type="ARBA" id="ARBA00022598"/>
    </source>
</evidence>
<dbReference type="Gene3D" id="1.10.3260.10">
    <property type="entry name" value="DNA ligase, ATP-dependent, N-terminal domain"/>
    <property type="match status" value="1"/>
</dbReference>
<dbReference type="GO" id="GO:0005739">
    <property type="term" value="C:mitochondrion"/>
    <property type="evidence" value="ECO:0007669"/>
    <property type="project" value="TreeGrafter"/>
</dbReference>
<evidence type="ECO:0000256" key="10">
    <source>
        <dbReference type="ARBA" id="ARBA00023204"/>
    </source>
</evidence>
<accession>A0A5A7QPQ1</accession>
<keyword evidence="6 14" id="KW-0547">Nucleotide-binding</keyword>
<dbReference type="GO" id="GO:0051301">
    <property type="term" value="P:cell division"/>
    <property type="evidence" value="ECO:0007669"/>
    <property type="project" value="UniProtKB-KW"/>
</dbReference>
<dbReference type="PROSITE" id="PS00333">
    <property type="entry name" value="DNA_LIGASE_A2"/>
    <property type="match status" value="1"/>
</dbReference>
<feature type="region of interest" description="Disordered" evidence="16">
    <location>
        <begin position="63"/>
        <end position="120"/>
    </location>
</feature>
<evidence type="ECO:0000313" key="19">
    <source>
        <dbReference type="EMBL" id="GER46852.1"/>
    </source>
</evidence>
<dbReference type="InterPro" id="IPR012309">
    <property type="entry name" value="DNA_ligase_ATP-dep_C"/>
</dbReference>
<comment type="catalytic activity">
    <reaction evidence="13 14">
        <text>ATP + (deoxyribonucleotide)n-3'-hydroxyl + 5'-phospho-(deoxyribonucleotide)m = (deoxyribonucleotide)n+m + AMP + diphosphate.</text>
        <dbReference type="EC" id="6.5.1.1"/>
    </reaction>
</comment>
<dbReference type="PANTHER" id="PTHR45674:SF4">
    <property type="entry name" value="DNA LIGASE 1"/>
    <property type="match status" value="1"/>
</dbReference>
<keyword evidence="5" id="KW-0235">DNA replication</keyword>
<keyword evidence="7 14" id="KW-0227">DNA damage</keyword>
<evidence type="ECO:0000256" key="14">
    <source>
        <dbReference type="RuleBase" id="RU000617"/>
    </source>
</evidence>
<evidence type="ECO:0000256" key="16">
    <source>
        <dbReference type="SAM" id="MobiDB-lite"/>
    </source>
</evidence>
<dbReference type="InterPro" id="IPR050191">
    <property type="entry name" value="ATP-dep_DNA_ligase"/>
</dbReference>
<evidence type="ECO:0000256" key="7">
    <source>
        <dbReference type="ARBA" id="ARBA00022763"/>
    </source>
</evidence>
<dbReference type="GO" id="GO:0006310">
    <property type="term" value="P:DNA recombination"/>
    <property type="evidence" value="ECO:0007669"/>
    <property type="project" value="UniProtKB-KW"/>
</dbReference>
<name>A0A5A7QPQ1_STRAF</name>
<dbReference type="CDD" id="cd07969">
    <property type="entry name" value="OBF_DNA_ligase_I"/>
    <property type="match status" value="1"/>
</dbReference>
<dbReference type="FunFam" id="1.10.3260.10:FF:000001">
    <property type="entry name" value="DNA ligase"/>
    <property type="match status" value="1"/>
</dbReference>
<keyword evidence="10 14" id="KW-0234">DNA repair</keyword>
<dbReference type="FunFam" id="2.40.50.140:FF:000062">
    <property type="entry name" value="DNA ligase"/>
    <property type="match status" value="1"/>
</dbReference>
<evidence type="ECO:0000256" key="15">
    <source>
        <dbReference type="RuleBase" id="RU004196"/>
    </source>
</evidence>
<dbReference type="PROSITE" id="PS50160">
    <property type="entry name" value="DNA_LIGASE_A3"/>
    <property type="match status" value="1"/>
</dbReference>
<evidence type="ECO:0000256" key="4">
    <source>
        <dbReference type="ARBA" id="ARBA00022618"/>
    </source>
</evidence>
<dbReference type="NCBIfam" id="TIGR00574">
    <property type="entry name" value="dnl1"/>
    <property type="match status" value="1"/>
</dbReference>
<dbReference type="InterPro" id="IPR036599">
    <property type="entry name" value="DNA_ligase_N_sf"/>
</dbReference>
<dbReference type="AlphaFoldDB" id="A0A5A7QPQ1"/>
<gene>
    <name evidence="19" type="ORF">STAS_23916</name>
</gene>
<dbReference type="GO" id="GO:0003677">
    <property type="term" value="F:DNA binding"/>
    <property type="evidence" value="ECO:0007669"/>
    <property type="project" value="InterPro"/>
</dbReference>
<dbReference type="GO" id="GO:0005634">
    <property type="term" value="C:nucleus"/>
    <property type="evidence" value="ECO:0007669"/>
    <property type="project" value="UniProtKB-SubCell"/>
</dbReference>
<keyword evidence="3 14" id="KW-0436">Ligase</keyword>
<evidence type="ECO:0000256" key="5">
    <source>
        <dbReference type="ARBA" id="ARBA00022705"/>
    </source>
</evidence>
<dbReference type="Pfam" id="PF01068">
    <property type="entry name" value="DNA_ligase_A_M"/>
    <property type="match status" value="1"/>
</dbReference>
<keyword evidence="4" id="KW-0132">Cell division</keyword>
<dbReference type="PROSITE" id="PS00697">
    <property type="entry name" value="DNA_LIGASE_A1"/>
    <property type="match status" value="1"/>
</dbReference>
<dbReference type="CDD" id="cd07900">
    <property type="entry name" value="Adenylation_DNA_ligase_I_Euk"/>
    <property type="match status" value="1"/>
</dbReference>
<keyword evidence="20" id="KW-1185">Reference proteome</keyword>
<evidence type="ECO:0000313" key="20">
    <source>
        <dbReference type="Proteomes" id="UP000325081"/>
    </source>
</evidence>
<dbReference type="GO" id="GO:0003910">
    <property type="term" value="F:DNA ligase (ATP) activity"/>
    <property type="evidence" value="ECO:0007669"/>
    <property type="project" value="UniProtKB-EC"/>
</dbReference>
<dbReference type="SUPFAM" id="SSF50249">
    <property type="entry name" value="Nucleic acid-binding proteins"/>
    <property type="match status" value="1"/>
</dbReference>
<dbReference type="Gene3D" id="2.40.50.140">
    <property type="entry name" value="Nucleic acid-binding proteins"/>
    <property type="match status" value="1"/>
</dbReference>
<dbReference type="PANTHER" id="PTHR45674">
    <property type="entry name" value="DNA LIGASE 1/3 FAMILY MEMBER"/>
    <property type="match status" value="1"/>
</dbReference>
<keyword evidence="12" id="KW-0131">Cell cycle</keyword>
<dbReference type="SUPFAM" id="SSF56091">
    <property type="entry name" value="DNA ligase/mRNA capping enzyme, catalytic domain"/>
    <property type="match status" value="1"/>
</dbReference>
<dbReference type="InterPro" id="IPR016059">
    <property type="entry name" value="DNA_ligase_ATP-dep_CS"/>
</dbReference>
<dbReference type="InterPro" id="IPR000977">
    <property type="entry name" value="DNA_ligase_ATP-dep"/>
</dbReference>
<feature type="compositionally biased region" description="Polar residues" evidence="16">
    <location>
        <begin position="94"/>
        <end position="109"/>
    </location>
</feature>
<comment type="subcellular location">
    <subcellularLocation>
        <location evidence="1">Nucleus</location>
    </subcellularLocation>
</comment>
<dbReference type="GO" id="GO:0071897">
    <property type="term" value="P:DNA biosynthetic process"/>
    <property type="evidence" value="ECO:0007669"/>
    <property type="project" value="InterPro"/>
</dbReference>
<keyword evidence="17" id="KW-0732">Signal</keyword>
<evidence type="ECO:0000259" key="18">
    <source>
        <dbReference type="PROSITE" id="PS50160"/>
    </source>
</evidence>
<dbReference type="InterPro" id="IPR012308">
    <property type="entry name" value="DNA_ligase_ATP-dep_N"/>
</dbReference>
<dbReference type="EC" id="6.5.1.1" evidence="14"/>
<evidence type="ECO:0000256" key="8">
    <source>
        <dbReference type="ARBA" id="ARBA00022840"/>
    </source>
</evidence>
<reference evidence="20" key="1">
    <citation type="journal article" date="2019" name="Curr. Biol.">
        <title>Genome Sequence of Striga asiatica Provides Insight into the Evolution of Plant Parasitism.</title>
        <authorList>
            <person name="Yoshida S."/>
            <person name="Kim S."/>
            <person name="Wafula E.K."/>
            <person name="Tanskanen J."/>
            <person name="Kim Y.M."/>
            <person name="Honaas L."/>
            <person name="Yang Z."/>
            <person name="Spallek T."/>
            <person name="Conn C.E."/>
            <person name="Ichihashi Y."/>
            <person name="Cheong K."/>
            <person name="Cui S."/>
            <person name="Der J.P."/>
            <person name="Gundlach H."/>
            <person name="Jiao Y."/>
            <person name="Hori C."/>
            <person name="Ishida J.K."/>
            <person name="Kasahara H."/>
            <person name="Kiba T."/>
            <person name="Kim M.S."/>
            <person name="Koo N."/>
            <person name="Laohavisit A."/>
            <person name="Lee Y.H."/>
            <person name="Lumba S."/>
            <person name="McCourt P."/>
            <person name="Mortimer J.C."/>
            <person name="Mutuku J.M."/>
            <person name="Nomura T."/>
            <person name="Sasaki-Sekimoto Y."/>
            <person name="Seto Y."/>
            <person name="Wang Y."/>
            <person name="Wakatake T."/>
            <person name="Sakakibara H."/>
            <person name="Demura T."/>
            <person name="Yamaguchi S."/>
            <person name="Yoneyama K."/>
            <person name="Manabe R.I."/>
            <person name="Nelson D.C."/>
            <person name="Schulman A.H."/>
            <person name="Timko M.P."/>
            <person name="dePamphilis C.W."/>
            <person name="Choi D."/>
            <person name="Shirasu K."/>
        </authorList>
    </citation>
    <scope>NUCLEOTIDE SEQUENCE [LARGE SCALE GENOMIC DNA]</scope>
    <source>
        <strain evidence="20">cv. UVA1</strain>
    </source>
</reference>
<dbReference type="SUPFAM" id="SSF117018">
    <property type="entry name" value="ATP-dependent DNA ligase DNA-binding domain"/>
    <property type="match status" value="1"/>
</dbReference>
<dbReference type="EMBL" id="BKCP01007649">
    <property type="protein sequence ID" value="GER46852.1"/>
    <property type="molecule type" value="Genomic_DNA"/>
</dbReference>